<evidence type="ECO:0000313" key="2">
    <source>
        <dbReference type="Proteomes" id="UP000509667"/>
    </source>
</evidence>
<dbReference type="EMBL" id="CP058910">
    <property type="protein sequence ID" value="QLH76018.1"/>
    <property type="molecule type" value="Genomic_DNA"/>
</dbReference>
<dbReference type="Pfam" id="PF25857">
    <property type="entry name" value="DUF7957"/>
    <property type="match status" value="1"/>
</dbReference>
<dbReference type="KEGG" id="hrr:HZS55_01270"/>
<dbReference type="RefSeq" id="WP_179909962.1">
    <property type="nucleotide sequence ID" value="NZ_CP058910.1"/>
</dbReference>
<dbReference type="AlphaFoldDB" id="A0A7D5P2Z0"/>
<dbReference type="Proteomes" id="UP000509667">
    <property type="component" value="Chromosome"/>
</dbReference>
<evidence type="ECO:0000313" key="1">
    <source>
        <dbReference type="EMBL" id="QLH76018.1"/>
    </source>
</evidence>
<protein>
    <submittedName>
        <fullName evidence="1">Uncharacterized protein</fullName>
    </submittedName>
</protein>
<proteinExistence type="predicted"/>
<dbReference type="GeneID" id="56076451"/>
<organism evidence="1 2">
    <name type="scientific">Halosimplex rubrum</name>
    <dbReference type="NCBI Taxonomy" id="869889"/>
    <lineage>
        <taxon>Archaea</taxon>
        <taxon>Methanobacteriati</taxon>
        <taxon>Methanobacteriota</taxon>
        <taxon>Stenosarchaea group</taxon>
        <taxon>Halobacteria</taxon>
        <taxon>Halobacteriales</taxon>
        <taxon>Haloarculaceae</taxon>
        <taxon>Halosimplex</taxon>
    </lineage>
</organism>
<keyword evidence="2" id="KW-1185">Reference proteome</keyword>
<reference evidence="1 2" key="1">
    <citation type="submission" date="2020-07" db="EMBL/GenBank/DDBJ databases">
        <title>Halosimplex pelagicum sp. nov. and Halosimplex rubrum sp. nov., isolated from salted brown alga Laminaria, and emended description of the genus Halosimplex.</title>
        <authorList>
            <person name="Cui H."/>
        </authorList>
    </citation>
    <scope>NUCLEOTIDE SEQUENCE [LARGE SCALE GENOMIC DNA]</scope>
    <source>
        <strain evidence="1 2">R27</strain>
    </source>
</reference>
<sequence length="233" mass="25919">MDATYESNRSSVTIDSREWAVPGKIRDAEESAHHLVVSIIPPEQIVGDHAQLAENADIDLPATNQNLIGFDERGRHDWVVGEPKHSGPNDGFMDLQTVSGRFIATNSDDHHYEIEPSTGEIVDRWTETELPIGDRVVSFVSPIQDVFQLGDLVVVQEGVSGASVHGFETDGSRRWRKNGRSGFEIRDDLLVETVVPNDSRRAILRIDPETGKRVEVLESDLPDPEQYVAASER</sequence>
<gene>
    <name evidence="1" type="ORF">HZS55_01270</name>
</gene>
<name>A0A7D5P2Z0_9EURY</name>
<accession>A0A7D5P2Z0</accession>
<dbReference type="InterPro" id="IPR058263">
    <property type="entry name" value="DUF7957"/>
</dbReference>
<dbReference type="OrthoDB" id="241809at2157"/>